<keyword evidence="2" id="KW-1185">Reference proteome</keyword>
<gene>
    <name evidence="1" type="ORF">EFA69_06610</name>
</gene>
<dbReference type="AlphaFoldDB" id="A0A3M9N1Q1"/>
<dbReference type="RefSeq" id="WP_123132317.1">
    <property type="nucleotide sequence ID" value="NZ_RJJE01000006.1"/>
</dbReference>
<accession>A0A3M9N1Q1</accession>
<sequence length="787" mass="89820">MKDLRIYINGADADLSEKIKPVISKIVSEYRNPTKKTGSFSYTLKLPKTQKNKGIFKFESDRQVLGKFRTPYSCYVTLNSVEIMSGEFVLNRITPDGFEGFISGTGEGRIADILDGNKTLRDVQTYEEIDFTGDAYVWERLDADLDGSNAEIAFPFVFDSFARIKYLNGGTVDGIFHQQKYDDFGISHFIRPLFTKIFSEVGYSVQGNVLDSETFRKMILLYSNKDGESPAYNYGKLNPLETKLYFNYFNQGSTFKGQDYSMYAIEPQPYGLWETDQSGDLSFSYGNDGVYTCKYTSNYTIEVKVESQATNVGLSNNPRLESKQFLVFREIDDNQYPEVSISDYSSLSYFNVMDADTLNVQSGTTSSESGNLHTHYTTFTARMVEGKQYRIQVMVAVKDSVEPEKMMLSCNPDNSYFKITECQGRQTLNPALFLPKMSQVDFIQAIFKVFSLFYSINEVEKSITLYTRDEWYELNKSNITDLSEKLSLNGFEETPLSENEIAETFYRWSTDDSDHLLTNTDYMSEVNADVSEDAYTLPFAPLSFIRQQIVTYSDDYIYRDLGYELLPVAIPATDSVDMSVVEDYTAASNFGYMPKLALYQGASHLKSGQMYYAGYSDAYGYNKLLIQFQRTKNLTGGTFYDTFGINRYKPIPKLSFFNVRNQPAYELEYIQATREFRLRKVTGDTIYTESDTGFLTDSEKVNSMDSVSLALSGEKSLFQQLYRNDVAVTDWSNFTEGEVRMNAHLFQSLTGRNIIRIDSDLYLLSAINNYDLLGEVAKVKLYRMVSA</sequence>
<evidence type="ECO:0000313" key="1">
    <source>
        <dbReference type="EMBL" id="RNI30958.1"/>
    </source>
</evidence>
<evidence type="ECO:0000313" key="2">
    <source>
        <dbReference type="Proteomes" id="UP000271010"/>
    </source>
</evidence>
<dbReference type="OrthoDB" id="859288at2"/>
<proteinExistence type="predicted"/>
<comment type="caution">
    <text evidence="1">The sequence shown here is derived from an EMBL/GenBank/DDBJ whole genome shotgun (WGS) entry which is preliminary data.</text>
</comment>
<dbReference type="EMBL" id="RJJE01000006">
    <property type="protein sequence ID" value="RNI30958.1"/>
    <property type="molecule type" value="Genomic_DNA"/>
</dbReference>
<protein>
    <submittedName>
        <fullName evidence="1">Uncharacterized protein</fullName>
    </submittedName>
</protein>
<dbReference type="Proteomes" id="UP000271010">
    <property type="component" value="Unassembled WGS sequence"/>
</dbReference>
<reference evidence="1 2" key="1">
    <citation type="submission" date="2018-11" db="EMBL/GenBank/DDBJ databases">
        <title>Rufibacter latericius sp. nov., isolated from water in Baiyang Lake.</title>
        <authorList>
            <person name="Yang Y."/>
        </authorList>
    </citation>
    <scope>NUCLEOTIDE SEQUENCE [LARGE SCALE GENOMIC DNA]</scope>
    <source>
        <strain evidence="1 2">MCC P1</strain>
    </source>
</reference>
<name>A0A3M9N1Q1_9BACT</name>
<organism evidence="1 2">
    <name type="scientific">Rufibacter immobilis</name>
    <dbReference type="NCBI Taxonomy" id="1348778"/>
    <lineage>
        <taxon>Bacteria</taxon>
        <taxon>Pseudomonadati</taxon>
        <taxon>Bacteroidota</taxon>
        <taxon>Cytophagia</taxon>
        <taxon>Cytophagales</taxon>
        <taxon>Hymenobacteraceae</taxon>
        <taxon>Rufibacter</taxon>
    </lineage>
</organism>